<proteinExistence type="predicted"/>
<protein>
    <submittedName>
        <fullName evidence="2">Uncharacterized protein</fullName>
    </submittedName>
</protein>
<evidence type="ECO:0000256" key="1">
    <source>
        <dbReference type="SAM" id="MobiDB-lite"/>
    </source>
</evidence>
<evidence type="ECO:0000313" key="3">
    <source>
        <dbReference type="Proteomes" id="UP000002357"/>
    </source>
</evidence>
<organism evidence="2 3">
    <name type="scientific">Streptomyces clavuligerus</name>
    <dbReference type="NCBI Taxonomy" id="1901"/>
    <lineage>
        <taxon>Bacteria</taxon>
        <taxon>Bacillati</taxon>
        <taxon>Actinomycetota</taxon>
        <taxon>Actinomycetes</taxon>
        <taxon>Kitasatosporales</taxon>
        <taxon>Streptomycetaceae</taxon>
        <taxon>Streptomyces</taxon>
    </lineage>
</organism>
<gene>
    <name evidence="2" type="ORF">SCLAV_0963</name>
</gene>
<feature type="compositionally biased region" description="Basic residues" evidence="1">
    <location>
        <begin position="31"/>
        <end position="48"/>
    </location>
</feature>
<dbReference type="AlphaFoldDB" id="E2PXB8"/>
<feature type="region of interest" description="Disordered" evidence="1">
    <location>
        <begin position="1"/>
        <end position="86"/>
    </location>
</feature>
<feature type="compositionally biased region" description="Low complexity" evidence="1">
    <location>
        <begin position="76"/>
        <end position="86"/>
    </location>
</feature>
<sequence length="86" mass="9254">MPTRPGRPRTPPRPVLPRLVPPRSVRSCPVRARRRPRPSGRGQGKRARGTGDGLSRPTTAGRTGPDGHRPERPRTAPRAPAAESSG</sequence>
<dbReference type="Proteomes" id="UP000002357">
    <property type="component" value="Chromosome"/>
</dbReference>
<evidence type="ECO:0000313" key="2">
    <source>
        <dbReference type="EMBL" id="EFG06040.1"/>
    </source>
</evidence>
<accession>E2PXB8</accession>
<feature type="compositionally biased region" description="Basic and acidic residues" evidence="1">
    <location>
        <begin position="65"/>
        <end position="74"/>
    </location>
</feature>
<name>E2PXB8_STRCL</name>
<dbReference type="EMBL" id="CM000913">
    <property type="protein sequence ID" value="EFG06040.1"/>
    <property type="molecule type" value="Genomic_DNA"/>
</dbReference>
<feature type="compositionally biased region" description="Low complexity" evidence="1">
    <location>
        <begin position="16"/>
        <end position="30"/>
    </location>
</feature>
<keyword evidence="3" id="KW-1185">Reference proteome</keyword>
<reference evidence="2 3" key="1">
    <citation type="journal article" date="2010" name="Genome Biol. Evol.">
        <title>The sequence of a 1.8-mb bacterial linear plasmid reveals a rich evolutionary reservoir of secondary metabolic pathways.</title>
        <authorList>
            <person name="Medema M.H."/>
            <person name="Trefzer A."/>
            <person name="Kovalchuk A."/>
            <person name="van den Berg M."/>
            <person name="Mueller U."/>
            <person name="Heijne W."/>
            <person name="Wu L."/>
            <person name="Alam M.T."/>
            <person name="Ronning C.M."/>
            <person name="Nierman W.C."/>
            <person name="Bovenberg R.A.L."/>
            <person name="Breitling R."/>
            <person name="Takano E."/>
        </authorList>
    </citation>
    <scope>NUCLEOTIDE SEQUENCE [LARGE SCALE GENOMIC DNA]</scope>
    <source>
        <strain evidence="3">ATCC 27064 / DSM 738 / JCM 4710 / NBRC 13307 / NCIMB 12785 / NRRL 3585 / VKM Ac-602</strain>
    </source>
</reference>